<evidence type="ECO:0000313" key="3">
    <source>
        <dbReference type="Proteomes" id="UP001221142"/>
    </source>
</evidence>
<organism evidence="2 3">
    <name type="scientific">Roridomyces roridus</name>
    <dbReference type="NCBI Taxonomy" id="1738132"/>
    <lineage>
        <taxon>Eukaryota</taxon>
        <taxon>Fungi</taxon>
        <taxon>Dikarya</taxon>
        <taxon>Basidiomycota</taxon>
        <taxon>Agaricomycotina</taxon>
        <taxon>Agaricomycetes</taxon>
        <taxon>Agaricomycetidae</taxon>
        <taxon>Agaricales</taxon>
        <taxon>Marasmiineae</taxon>
        <taxon>Mycenaceae</taxon>
        <taxon>Roridomyces</taxon>
    </lineage>
</organism>
<reference evidence="2" key="1">
    <citation type="submission" date="2023-03" db="EMBL/GenBank/DDBJ databases">
        <title>Massive genome expansion in bonnet fungi (Mycena s.s.) driven by repeated elements and novel gene families across ecological guilds.</title>
        <authorList>
            <consortium name="Lawrence Berkeley National Laboratory"/>
            <person name="Harder C.B."/>
            <person name="Miyauchi S."/>
            <person name="Viragh M."/>
            <person name="Kuo A."/>
            <person name="Thoen E."/>
            <person name="Andreopoulos B."/>
            <person name="Lu D."/>
            <person name="Skrede I."/>
            <person name="Drula E."/>
            <person name="Henrissat B."/>
            <person name="Morin E."/>
            <person name="Kohler A."/>
            <person name="Barry K."/>
            <person name="LaButti K."/>
            <person name="Morin E."/>
            <person name="Salamov A."/>
            <person name="Lipzen A."/>
            <person name="Mereny Z."/>
            <person name="Hegedus B."/>
            <person name="Baldrian P."/>
            <person name="Stursova M."/>
            <person name="Weitz H."/>
            <person name="Taylor A."/>
            <person name="Grigoriev I.V."/>
            <person name="Nagy L.G."/>
            <person name="Martin F."/>
            <person name="Kauserud H."/>
        </authorList>
    </citation>
    <scope>NUCLEOTIDE SEQUENCE</scope>
    <source>
        <strain evidence="2">9284</strain>
    </source>
</reference>
<evidence type="ECO:0000256" key="1">
    <source>
        <dbReference type="SAM" id="MobiDB-lite"/>
    </source>
</evidence>
<protein>
    <submittedName>
        <fullName evidence="2">Uncharacterized protein</fullName>
    </submittedName>
</protein>
<keyword evidence="3" id="KW-1185">Reference proteome</keyword>
<feature type="region of interest" description="Disordered" evidence="1">
    <location>
        <begin position="130"/>
        <end position="149"/>
    </location>
</feature>
<evidence type="ECO:0000313" key="2">
    <source>
        <dbReference type="EMBL" id="KAJ7620391.1"/>
    </source>
</evidence>
<comment type="caution">
    <text evidence="2">The sequence shown here is derived from an EMBL/GenBank/DDBJ whole genome shotgun (WGS) entry which is preliminary data.</text>
</comment>
<name>A0AAD7FHG3_9AGAR</name>
<sequence length="149" mass="16786">MQRTCPYWERKMPPTRVMRNWPIKGKPHAGAGEQPGSWIASITTLFLSKPPRERPCGERSLECIVLTRCTEQGCRGQPHSYGIGHHTGGTYTVTRRMKVDGRAGGKGRRRKEGKTAHLVCLAFQEQTVNTPHKSRRSQRLRGCEGATFD</sequence>
<dbReference type="EMBL" id="JARKIF010000017">
    <property type="protein sequence ID" value="KAJ7620391.1"/>
    <property type="molecule type" value="Genomic_DNA"/>
</dbReference>
<dbReference type="Proteomes" id="UP001221142">
    <property type="component" value="Unassembled WGS sequence"/>
</dbReference>
<gene>
    <name evidence="2" type="ORF">FB45DRAFT_930110</name>
</gene>
<dbReference type="AlphaFoldDB" id="A0AAD7FHG3"/>
<accession>A0AAD7FHG3</accession>
<proteinExistence type="predicted"/>